<evidence type="ECO:0000256" key="2">
    <source>
        <dbReference type="ARBA" id="ARBA00006613"/>
    </source>
</evidence>
<feature type="domain" description="Clathrin/coatomer adaptor adaptin-like N-terminal" evidence="10">
    <location>
        <begin position="41"/>
        <end position="654"/>
    </location>
</feature>
<evidence type="ECO:0000313" key="12">
    <source>
        <dbReference type="Proteomes" id="UP000054821"/>
    </source>
</evidence>
<dbReference type="STRING" id="398673.A0A2P5A151"/>
<keyword evidence="12" id="KW-1185">Reference proteome</keyword>
<feature type="region of interest" description="Disordered" evidence="9">
    <location>
        <begin position="977"/>
        <end position="1022"/>
    </location>
</feature>
<dbReference type="InterPro" id="IPR011989">
    <property type="entry name" value="ARM-like"/>
</dbReference>
<dbReference type="GO" id="GO:0030123">
    <property type="term" value="C:AP-3 adaptor complex"/>
    <property type="evidence" value="ECO:0007669"/>
    <property type="project" value="InterPro"/>
</dbReference>
<dbReference type="SUPFAM" id="SSF48371">
    <property type="entry name" value="ARM repeat"/>
    <property type="match status" value="1"/>
</dbReference>
<dbReference type="GO" id="GO:0005794">
    <property type="term" value="C:Golgi apparatus"/>
    <property type="evidence" value="ECO:0007669"/>
    <property type="project" value="UniProtKB-SubCell"/>
</dbReference>
<evidence type="ECO:0000259" key="10">
    <source>
        <dbReference type="Pfam" id="PF01602"/>
    </source>
</evidence>
<gene>
    <name evidence="11" type="ORF">TGAM01_v200726</name>
</gene>
<comment type="subunit">
    <text evidence="7">Adaptor protein complex 3 (AP-3) is a heterotetramer.</text>
</comment>
<dbReference type="Pfam" id="PF01602">
    <property type="entry name" value="Adaptin_N"/>
    <property type="match status" value="1"/>
</dbReference>
<evidence type="ECO:0000256" key="4">
    <source>
        <dbReference type="ARBA" id="ARBA00022737"/>
    </source>
</evidence>
<name>A0A2P5A151_9HYPO</name>
<dbReference type="PIRSF" id="PIRSF037092">
    <property type="entry name" value="AP3_complex_delta"/>
    <property type="match status" value="1"/>
</dbReference>
<evidence type="ECO:0000256" key="7">
    <source>
        <dbReference type="PIRNR" id="PIRNR037092"/>
    </source>
</evidence>
<feature type="coiled-coil region" evidence="8">
    <location>
        <begin position="926"/>
        <end position="963"/>
    </location>
</feature>
<dbReference type="PANTHER" id="PTHR22781">
    <property type="entry name" value="DELTA ADAPTIN-RELATED"/>
    <property type="match status" value="1"/>
</dbReference>
<feature type="compositionally biased region" description="Low complexity" evidence="9">
    <location>
        <begin position="749"/>
        <end position="758"/>
    </location>
</feature>
<comment type="subcellular location">
    <subcellularLocation>
        <location evidence="1">Endomembrane system</location>
    </subcellularLocation>
    <subcellularLocation>
        <location evidence="7">Golgi apparatus</location>
    </subcellularLocation>
</comment>
<dbReference type="InterPro" id="IPR002553">
    <property type="entry name" value="Clathrin/coatomer_adapt-like_N"/>
</dbReference>
<keyword evidence="7" id="KW-0333">Golgi apparatus</keyword>
<dbReference type="Gene3D" id="1.25.10.10">
    <property type="entry name" value="Leucine-rich Repeat Variant"/>
    <property type="match status" value="1"/>
</dbReference>
<feature type="region of interest" description="Disordered" evidence="9">
    <location>
        <begin position="744"/>
        <end position="774"/>
    </location>
</feature>
<keyword evidence="8" id="KW-0175">Coiled coil</keyword>
<evidence type="ECO:0000256" key="6">
    <source>
        <dbReference type="ARBA" id="ARBA00023136"/>
    </source>
</evidence>
<accession>A0A2P5A151</accession>
<dbReference type="Proteomes" id="UP000054821">
    <property type="component" value="Unassembled WGS sequence"/>
</dbReference>
<dbReference type="InterPro" id="IPR016024">
    <property type="entry name" value="ARM-type_fold"/>
</dbReference>
<evidence type="ECO:0000256" key="1">
    <source>
        <dbReference type="ARBA" id="ARBA00004308"/>
    </source>
</evidence>
<feature type="region of interest" description="Disordered" evidence="9">
    <location>
        <begin position="400"/>
        <end position="427"/>
    </location>
</feature>
<evidence type="ECO:0000313" key="11">
    <source>
        <dbReference type="EMBL" id="PON30286.1"/>
    </source>
</evidence>
<dbReference type="AlphaFoldDB" id="A0A2P5A151"/>
<organism evidence="11 12">
    <name type="scientific">Trichoderma gamsii</name>
    <dbReference type="NCBI Taxonomy" id="398673"/>
    <lineage>
        <taxon>Eukaryota</taxon>
        <taxon>Fungi</taxon>
        <taxon>Dikarya</taxon>
        <taxon>Ascomycota</taxon>
        <taxon>Pezizomycotina</taxon>
        <taxon>Sordariomycetes</taxon>
        <taxon>Hypocreomycetidae</taxon>
        <taxon>Hypocreales</taxon>
        <taxon>Hypocreaceae</taxon>
        <taxon>Trichoderma</taxon>
    </lineage>
</organism>
<dbReference type="GO" id="GO:0010008">
    <property type="term" value="C:endosome membrane"/>
    <property type="evidence" value="ECO:0007669"/>
    <property type="project" value="TreeGrafter"/>
</dbReference>
<keyword evidence="5 7" id="KW-0653">Protein transport</keyword>
<keyword evidence="4" id="KW-0677">Repeat</keyword>
<keyword evidence="3 7" id="KW-0813">Transport</keyword>
<protein>
    <recommendedName>
        <fullName evidence="7">AP-3 complex subunit delta</fullName>
    </recommendedName>
</protein>
<evidence type="ECO:0000256" key="8">
    <source>
        <dbReference type="SAM" id="Coils"/>
    </source>
</evidence>
<evidence type="ECO:0000256" key="9">
    <source>
        <dbReference type="SAM" id="MobiDB-lite"/>
    </source>
</evidence>
<dbReference type="GeneID" id="29987551"/>
<comment type="caution">
    <text evidence="11">The sequence shown here is derived from an EMBL/GenBank/DDBJ whole genome shotgun (WGS) entry which is preliminary data.</text>
</comment>
<dbReference type="InterPro" id="IPR017105">
    <property type="entry name" value="AP3_complex_dsu"/>
</dbReference>
<reference evidence="11 12" key="1">
    <citation type="journal article" date="2016" name="Genome Announc.">
        <title>Draft Whole-Genome Sequence of Trichoderma gamsii T6085, a Promising Biocontrol Agent of Fusarium Head Blight on Wheat.</title>
        <authorList>
            <person name="Baroncelli R."/>
            <person name="Zapparata A."/>
            <person name="Piaggeschi G."/>
            <person name="Sarrocco S."/>
            <person name="Vannacci G."/>
        </authorList>
    </citation>
    <scope>NUCLEOTIDE SEQUENCE [LARGE SCALE GENOMIC DNA]</scope>
    <source>
        <strain evidence="11 12">T6085</strain>
    </source>
</reference>
<comment type="function">
    <text evidence="7">Part of the AP-3 complex, an adaptor-related complex which is not clathrin-associated. The complex is associated with the Golgi region as well as more peripheral structures. It facilitates the budding of vesicles from the Golgi membrane.</text>
</comment>
<dbReference type="PANTHER" id="PTHR22781:SF12">
    <property type="entry name" value="AP-3 COMPLEX SUBUNIT DELTA-1"/>
    <property type="match status" value="1"/>
</dbReference>
<dbReference type="RefSeq" id="XP_018659278.1">
    <property type="nucleotide sequence ID" value="XM_018807468.1"/>
</dbReference>
<keyword evidence="6" id="KW-0472">Membrane</keyword>
<feature type="region of interest" description="Disordered" evidence="9">
    <location>
        <begin position="866"/>
        <end position="906"/>
    </location>
</feature>
<dbReference type="GO" id="GO:0006896">
    <property type="term" value="P:Golgi to vacuole transport"/>
    <property type="evidence" value="ECO:0007669"/>
    <property type="project" value="TreeGrafter"/>
</dbReference>
<evidence type="ECO:0000256" key="3">
    <source>
        <dbReference type="ARBA" id="ARBA00022448"/>
    </source>
</evidence>
<proteinExistence type="inferred from homology"/>
<sequence length="1046" mass="115673">MTLPLKERRRQLYFANAIYPYTFEKSLYDLIRGLRNHKGNEKEYIQKTLKECRAEVRSQDMDLKATALLKLIYLEMFGHDMSWASFHVLEVMSSPKYHQKRVGYLGAVQSFRQDTEVLMLATNLLKKDLAATTPTIISLPIATLPHVITPSLALSTLADLLPRLNHSHSNIRKKTLVTLYRLALVYPEALRAAWPKIKDRLMDPDEDPSVTAAIVNVVCELGWRRPQDFLPLAPRLFELLVDGGNNWMAIKLIKLFATLTPLEPRLVRKLLPPLTNIIRTTPAMSLLYECINGIIQGGILDNTDDVAGADEIATLCVNKLRGMIMVNGDANLKYVALLAFNKIVLTHPHLVSQQEDVILECIDSSDITIRVQALNLVKGMVTSDNLVLVVSRLMKQLKSSSPSKNRRLPGSSDLTPETESDDESQTAIITPTVQESQTVLLPDDYRIDIIERILFMCSKDNYSSVLDFDWYIDVLTQLVRMAPVPRTFDANTGAALPIRQQVDVSEKIGDALRNVAVKVRAMRATAVRAADIILDQLLSDNPAGHPLTSGALKSAIWIIGEYSVQLAIPDDSLNGLLQAIPRIGKPEISAVALHATAKVFSSIAGSEHEPWTSERKSRISLLLARILDVLEPLALHPNLEVQERAVEYIELLKLTAEAASGQPASTDENDQEPPLLLTQAIPSLFNGWELNSVAINAQKNVPLLEGLDLDEPIHGDLNRLLFQTDIITLQSDEADDFEVYYHQRPPPSSISSSAPAISRLADPDDDTASSYQQLSEESYLDADILAKRKADRMEKNKDDPFYIPSDNILRTSTPIHNILQNNNGPDLDIDSIPVMQLDLDKMGGSSLAAPSRPQPRPRQRVLVAADETIEGGDSGTGRQNDLENGSNNLSKAKAKKSKQQSLLQVDSSTIGSFSLEEGDGSKGFDYERQQREEAEMQQAVKEVERLRLEMQRANERIQMAQGADVQGVVIKKKKKKAVSKKTAEGEDGEVATKVKPKKKKKAVAQTVEGGEPSDTAADTLDGAPVKVAPKKKKRKAPVVVEAEATG</sequence>
<evidence type="ECO:0000256" key="5">
    <source>
        <dbReference type="ARBA" id="ARBA00022927"/>
    </source>
</evidence>
<feature type="compositionally biased region" description="Polar residues" evidence="9">
    <location>
        <begin position="876"/>
        <end position="888"/>
    </location>
</feature>
<comment type="similarity">
    <text evidence="2 7">Belongs to the adaptor complexes large subunit family.</text>
</comment>
<dbReference type="EMBL" id="JPDN02000002">
    <property type="protein sequence ID" value="PON30286.1"/>
    <property type="molecule type" value="Genomic_DNA"/>
</dbReference>
<dbReference type="GO" id="GO:0006623">
    <property type="term" value="P:protein targeting to vacuole"/>
    <property type="evidence" value="ECO:0007669"/>
    <property type="project" value="TreeGrafter"/>
</dbReference>